<evidence type="ECO:0000256" key="1">
    <source>
        <dbReference type="SAM" id="Phobius"/>
    </source>
</evidence>
<proteinExistence type="predicted"/>
<dbReference type="Proteomes" id="UP000663868">
    <property type="component" value="Unassembled WGS sequence"/>
</dbReference>
<evidence type="ECO:0000313" key="3">
    <source>
        <dbReference type="Proteomes" id="UP000663868"/>
    </source>
</evidence>
<feature type="transmembrane region" description="Helical" evidence="1">
    <location>
        <begin position="12"/>
        <end position="35"/>
    </location>
</feature>
<evidence type="ECO:0000313" key="2">
    <source>
        <dbReference type="EMBL" id="CAF4305638.1"/>
    </source>
</evidence>
<name>A0A820IDB1_9BILA</name>
<keyword evidence="1" id="KW-1133">Transmembrane helix</keyword>
<reference evidence="2" key="1">
    <citation type="submission" date="2021-02" db="EMBL/GenBank/DDBJ databases">
        <authorList>
            <person name="Nowell W R."/>
        </authorList>
    </citation>
    <scope>NUCLEOTIDE SEQUENCE</scope>
</reference>
<feature type="transmembrane region" description="Helical" evidence="1">
    <location>
        <begin position="47"/>
        <end position="70"/>
    </location>
</feature>
<protein>
    <submittedName>
        <fullName evidence="2">Uncharacterized protein</fullName>
    </submittedName>
</protein>
<accession>A0A820IDB1</accession>
<comment type="caution">
    <text evidence="2">The sequence shown here is derived from an EMBL/GenBank/DDBJ whole genome shotgun (WGS) entry which is preliminary data.</text>
</comment>
<keyword evidence="1" id="KW-0472">Membrane</keyword>
<organism evidence="2 3">
    <name type="scientific">Adineta steineri</name>
    <dbReference type="NCBI Taxonomy" id="433720"/>
    <lineage>
        <taxon>Eukaryota</taxon>
        <taxon>Metazoa</taxon>
        <taxon>Spiralia</taxon>
        <taxon>Gnathifera</taxon>
        <taxon>Rotifera</taxon>
        <taxon>Eurotatoria</taxon>
        <taxon>Bdelloidea</taxon>
        <taxon>Adinetida</taxon>
        <taxon>Adinetidae</taxon>
        <taxon>Adineta</taxon>
    </lineage>
</organism>
<sequence length="102" mass="12110">RKIQHRRLIQIAFISLLYSVFMSPEIIVGVIESLWSSTFGMDIQTDYFLYIVNFINQFLPFIIVSSLSGMHNELNQWIIRMKRCFGRTIRIQPFLPKTVINR</sequence>
<feature type="non-terminal residue" evidence="2">
    <location>
        <position position="1"/>
    </location>
</feature>
<dbReference type="AlphaFoldDB" id="A0A820IDB1"/>
<gene>
    <name evidence="2" type="ORF">KXQ929_LOCUS45778</name>
</gene>
<keyword evidence="1" id="KW-0812">Transmembrane</keyword>
<dbReference type="EMBL" id="CAJOBB010014528">
    <property type="protein sequence ID" value="CAF4305638.1"/>
    <property type="molecule type" value="Genomic_DNA"/>
</dbReference>